<dbReference type="Gene3D" id="3.40.50.170">
    <property type="entry name" value="Formyl transferase, N-terminal domain"/>
    <property type="match status" value="1"/>
</dbReference>
<dbReference type="NCBIfam" id="TIGR00639">
    <property type="entry name" value="PurN"/>
    <property type="match status" value="1"/>
</dbReference>
<feature type="domain" description="Formyl transferase N-terminal" evidence="7">
    <location>
        <begin position="3"/>
        <end position="176"/>
    </location>
</feature>
<feature type="binding site" evidence="6">
    <location>
        <position position="56"/>
    </location>
    <ligand>
        <name>(6R)-10-formyltetrahydrofolate</name>
        <dbReference type="ChEBI" id="CHEBI:195366"/>
    </ligand>
</feature>
<dbReference type="eggNOG" id="COG0299">
    <property type="taxonomic scope" value="Bacteria"/>
</dbReference>
<evidence type="ECO:0000313" key="8">
    <source>
        <dbReference type="EMBL" id="EMD16281.1"/>
    </source>
</evidence>
<dbReference type="EC" id="2.1.2.2" evidence="6"/>
<dbReference type="EMBL" id="AGEJ01000022">
    <property type="protein sequence ID" value="EMD16281.1"/>
    <property type="molecule type" value="Genomic_DNA"/>
</dbReference>
<dbReference type="PANTHER" id="PTHR43369">
    <property type="entry name" value="PHOSPHORIBOSYLGLYCINAMIDE FORMYLTRANSFERASE"/>
    <property type="match status" value="1"/>
</dbReference>
<dbReference type="GO" id="GO:0006189">
    <property type="term" value="P:'de novo' IMP biosynthetic process"/>
    <property type="evidence" value="ECO:0007669"/>
    <property type="project" value="UniProtKB-UniRule"/>
</dbReference>
<comment type="similarity">
    <text evidence="4 6">Belongs to the GART family.</text>
</comment>
<comment type="caution">
    <text evidence="6">Lacks conserved residue(s) required for the propagation of feature annotation.</text>
</comment>
<dbReference type="STRING" id="999415.HMPREF9943_01402"/>
<evidence type="ECO:0000256" key="5">
    <source>
        <dbReference type="ARBA" id="ARBA00047664"/>
    </source>
</evidence>
<comment type="catalytic activity">
    <reaction evidence="5 6">
        <text>N(1)-(5-phospho-beta-D-ribosyl)glycinamide + (6R)-10-formyltetrahydrofolate = N(2)-formyl-N(1)-(5-phospho-beta-D-ribosyl)glycinamide + (6S)-5,6,7,8-tetrahydrofolate + H(+)</text>
        <dbReference type="Rhea" id="RHEA:15053"/>
        <dbReference type="ChEBI" id="CHEBI:15378"/>
        <dbReference type="ChEBI" id="CHEBI:57453"/>
        <dbReference type="ChEBI" id="CHEBI:143788"/>
        <dbReference type="ChEBI" id="CHEBI:147286"/>
        <dbReference type="ChEBI" id="CHEBI:195366"/>
        <dbReference type="EC" id="2.1.2.2"/>
    </reaction>
</comment>
<evidence type="ECO:0000256" key="3">
    <source>
        <dbReference type="ARBA" id="ARBA00022755"/>
    </source>
</evidence>
<evidence type="ECO:0000256" key="1">
    <source>
        <dbReference type="ARBA" id="ARBA00005054"/>
    </source>
</evidence>
<feature type="site" description="Raises pKa of active site His" evidence="6">
    <location>
        <position position="139"/>
    </location>
</feature>
<dbReference type="OrthoDB" id="9806170at2"/>
<dbReference type="GO" id="GO:0004644">
    <property type="term" value="F:phosphoribosylglycinamide formyltransferase activity"/>
    <property type="evidence" value="ECO:0007669"/>
    <property type="project" value="UniProtKB-UniRule"/>
</dbReference>
<dbReference type="PANTHER" id="PTHR43369:SF2">
    <property type="entry name" value="PHOSPHORIBOSYLGLYCINAMIDE FORMYLTRANSFERASE"/>
    <property type="match status" value="1"/>
</dbReference>
<dbReference type="AlphaFoldDB" id="M2Q1W3"/>
<dbReference type="InterPro" id="IPR001555">
    <property type="entry name" value="GART_AS"/>
</dbReference>
<dbReference type="PATRIC" id="fig|999415.3.peg.1428"/>
<protein>
    <recommendedName>
        <fullName evidence="6">Phosphoribosylglycinamide formyltransferase</fullName>
        <ecNumber evidence="6">2.1.2.2</ecNumber>
    </recommendedName>
    <alternativeName>
        <fullName evidence="6">5'-phosphoribosylglycinamide transformylase</fullName>
    </alternativeName>
    <alternativeName>
        <fullName evidence="6">GAR transformylase</fullName>
        <shortName evidence="6">GART</shortName>
    </alternativeName>
</protein>
<dbReference type="PROSITE" id="PS00373">
    <property type="entry name" value="GART"/>
    <property type="match status" value="1"/>
</dbReference>
<comment type="function">
    <text evidence="6">Catalyzes the transfer of a formyl group from 10-formyltetrahydrofolate to 5-phospho-ribosyl-glycinamide (GAR), producing 5-phospho-ribosyl-N-formylglycinamide (FGAR) and tetrahydrofolate.</text>
</comment>
<evidence type="ECO:0000256" key="4">
    <source>
        <dbReference type="ARBA" id="ARBA00038440"/>
    </source>
</evidence>
<evidence type="ECO:0000259" key="7">
    <source>
        <dbReference type="Pfam" id="PF00551"/>
    </source>
</evidence>
<comment type="caution">
    <text evidence="8">The sequence shown here is derived from an EMBL/GenBank/DDBJ whole genome shotgun (WGS) entry which is preliminary data.</text>
</comment>
<dbReference type="Proteomes" id="UP000011758">
    <property type="component" value="Unassembled WGS sequence"/>
</dbReference>
<keyword evidence="2 6" id="KW-0808">Transferase</keyword>
<dbReference type="CDD" id="cd08645">
    <property type="entry name" value="FMT_core_GART"/>
    <property type="match status" value="1"/>
</dbReference>
<organism evidence="8 9">
    <name type="scientific">Eggerthia catenaformis OT 569 = DSM 20559</name>
    <dbReference type="NCBI Taxonomy" id="999415"/>
    <lineage>
        <taxon>Bacteria</taxon>
        <taxon>Bacillati</taxon>
        <taxon>Bacillota</taxon>
        <taxon>Erysipelotrichia</taxon>
        <taxon>Erysipelotrichales</taxon>
        <taxon>Coprobacillaceae</taxon>
        <taxon>Eggerthia</taxon>
    </lineage>
</organism>
<dbReference type="GO" id="GO:0005829">
    <property type="term" value="C:cytosol"/>
    <property type="evidence" value="ECO:0007669"/>
    <property type="project" value="TreeGrafter"/>
</dbReference>
<proteinExistence type="inferred from homology"/>
<evidence type="ECO:0000256" key="6">
    <source>
        <dbReference type="HAMAP-Rule" id="MF_01930"/>
    </source>
</evidence>
<keyword evidence="9" id="KW-1185">Reference proteome</keyword>
<reference evidence="8 9" key="1">
    <citation type="submission" date="2013-02" db="EMBL/GenBank/DDBJ databases">
        <title>The Genome Sequence of Lactobacillus catenaformis F0143.</title>
        <authorList>
            <consortium name="The Broad Institute Genome Sequencing Platform"/>
            <person name="Earl A."/>
            <person name="Ward D."/>
            <person name="Feldgarden M."/>
            <person name="Gevers D."/>
            <person name="Izard J."/>
            <person name="Blanton J.M."/>
            <person name="Mathney J."/>
            <person name="Dewhirst F.E."/>
            <person name="Young S.K."/>
            <person name="Zeng Q."/>
            <person name="Gargeya S."/>
            <person name="Fitzgerald M."/>
            <person name="Haas B."/>
            <person name="Abouelleil A."/>
            <person name="Alvarado L."/>
            <person name="Arachchi H.M."/>
            <person name="Berlin A."/>
            <person name="Chapman S.B."/>
            <person name="Gearin G."/>
            <person name="Goldberg J."/>
            <person name="Griggs A."/>
            <person name="Gujja S."/>
            <person name="Hansen M."/>
            <person name="Heiman D."/>
            <person name="Howarth C."/>
            <person name="Larimer J."/>
            <person name="Lui A."/>
            <person name="MacDonald P.J.P."/>
            <person name="McCowen C."/>
            <person name="Montmayeur A."/>
            <person name="Murphy C."/>
            <person name="Neiman D."/>
            <person name="Pearson M."/>
            <person name="Priest M."/>
            <person name="Roberts A."/>
            <person name="Saif S."/>
            <person name="Shea T."/>
            <person name="Sisk P."/>
            <person name="Stolte C."/>
            <person name="Sykes S."/>
            <person name="Wortman J."/>
            <person name="Nusbaum C."/>
            <person name="Birren B."/>
        </authorList>
    </citation>
    <scope>NUCLEOTIDE SEQUENCE [LARGE SCALE GENOMIC DNA]</scope>
    <source>
        <strain evidence="8 9">OT 569</strain>
    </source>
</reference>
<sequence>MLNIAVCISGGGTDLQSIIDNQDHINGKIRLVISSRKNAYGLERAKKAGIKAEYIRDEQKIIERIEEEKIDLIVLAGYLAIVGDQLLSLYKNRIINIHPSLIPSFCGSGMYGMYVHQAVYQRGVKVSGCTVHFVSEVVDGGPIILQKAVDISNCKNPEEIQEKVLKEEHKILPEAIQLFCNGQLKIENERVEIIK</sequence>
<dbReference type="HAMAP" id="MF_01930">
    <property type="entry name" value="PurN"/>
    <property type="match status" value="1"/>
</dbReference>
<dbReference type="RefSeq" id="WP_004803471.1">
    <property type="nucleotide sequence ID" value="NZ_KB446649.1"/>
</dbReference>
<evidence type="ECO:0000256" key="2">
    <source>
        <dbReference type="ARBA" id="ARBA00022679"/>
    </source>
</evidence>
<dbReference type="InterPro" id="IPR004607">
    <property type="entry name" value="GART"/>
</dbReference>
<keyword evidence="3 6" id="KW-0658">Purine biosynthesis</keyword>
<feature type="binding site" evidence="6">
    <location>
        <position position="96"/>
    </location>
    <ligand>
        <name>(6R)-10-formyltetrahydrofolate</name>
        <dbReference type="ChEBI" id="CHEBI:195366"/>
    </ligand>
</feature>
<name>M2Q1W3_9FIRM</name>
<evidence type="ECO:0000313" key="9">
    <source>
        <dbReference type="Proteomes" id="UP000011758"/>
    </source>
</evidence>
<dbReference type="SUPFAM" id="SSF53328">
    <property type="entry name" value="Formyltransferase"/>
    <property type="match status" value="1"/>
</dbReference>
<gene>
    <name evidence="6" type="primary">purN</name>
    <name evidence="8" type="ORF">HMPREF9943_01402</name>
</gene>
<accession>M2Q1W3</accession>
<dbReference type="Pfam" id="PF00551">
    <property type="entry name" value="Formyl_trans_N"/>
    <property type="match status" value="1"/>
</dbReference>
<feature type="active site" description="Proton donor" evidence="6">
    <location>
        <position position="98"/>
    </location>
</feature>
<dbReference type="InterPro" id="IPR036477">
    <property type="entry name" value="Formyl_transf_N_sf"/>
</dbReference>
<dbReference type="UniPathway" id="UPA00074">
    <property type="reaction ID" value="UER00126"/>
</dbReference>
<dbReference type="InterPro" id="IPR002376">
    <property type="entry name" value="Formyl_transf_N"/>
</dbReference>
<comment type="pathway">
    <text evidence="1 6">Purine metabolism; IMP biosynthesis via de novo pathway; N(2)-formyl-N(1)-(5-phospho-D-ribosyl)glycinamide from N(1)-(5-phospho-D-ribosyl)glycinamide (10-formyl THF route): step 1/1.</text>
</comment>